<keyword evidence="11" id="KW-1185">Reference proteome</keyword>
<evidence type="ECO:0000256" key="7">
    <source>
        <dbReference type="SAM" id="SignalP"/>
    </source>
</evidence>
<dbReference type="STRING" id="1121390.SAMN02746041_00690"/>
<feature type="chain" id="PRO_5039897905" evidence="7">
    <location>
        <begin position="29"/>
        <end position="257"/>
    </location>
</feature>
<evidence type="ECO:0000259" key="9">
    <source>
        <dbReference type="Pfam" id="PF13098"/>
    </source>
</evidence>
<keyword evidence="4" id="KW-0574">Periplasm</keyword>
<dbReference type="Gene3D" id="3.40.30.10">
    <property type="entry name" value="Glutaredoxin"/>
    <property type="match status" value="1"/>
</dbReference>
<keyword evidence="3 7" id="KW-0732">Signal</keyword>
<dbReference type="Proteomes" id="UP000192783">
    <property type="component" value="Unassembled WGS sequence"/>
</dbReference>
<comment type="subcellular location">
    <subcellularLocation>
        <location evidence="1">Periplasm</location>
    </subcellularLocation>
</comment>
<dbReference type="InterPro" id="IPR051470">
    <property type="entry name" value="Thiol:disulfide_interchange"/>
</dbReference>
<gene>
    <name evidence="10" type="ORF">SAMN02746041_00690</name>
</gene>
<dbReference type="RefSeq" id="WP_084056297.1">
    <property type="nucleotide sequence ID" value="NZ_FWXF01000002.1"/>
</dbReference>
<dbReference type="AlphaFoldDB" id="A0A1W1X7I3"/>
<evidence type="ECO:0000256" key="4">
    <source>
        <dbReference type="ARBA" id="ARBA00022764"/>
    </source>
</evidence>
<protein>
    <submittedName>
        <fullName evidence="10">Thiol:disulfide interchange protein DsbC</fullName>
    </submittedName>
</protein>
<dbReference type="CDD" id="cd03020">
    <property type="entry name" value="DsbA_DsbC_DsbG"/>
    <property type="match status" value="1"/>
</dbReference>
<dbReference type="PANTHER" id="PTHR35272">
    <property type="entry name" value="THIOL:DISULFIDE INTERCHANGE PROTEIN DSBC-RELATED"/>
    <property type="match status" value="1"/>
</dbReference>
<dbReference type="InterPro" id="IPR012336">
    <property type="entry name" value="Thioredoxin-like_fold"/>
</dbReference>
<feature type="signal peptide" evidence="7">
    <location>
        <begin position="1"/>
        <end position="28"/>
    </location>
</feature>
<dbReference type="Gene3D" id="3.10.450.70">
    <property type="entry name" value="Disulphide bond isomerase, DsbC/G, N-terminal"/>
    <property type="match status" value="1"/>
</dbReference>
<evidence type="ECO:0000256" key="5">
    <source>
        <dbReference type="ARBA" id="ARBA00023157"/>
    </source>
</evidence>
<evidence type="ECO:0000259" key="8">
    <source>
        <dbReference type="Pfam" id="PF10411"/>
    </source>
</evidence>
<dbReference type="InterPro" id="IPR018950">
    <property type="entry name" value="DiS-bond_isomerase_DsbC/G_N"/>
</dbReference>
<dbReference type="SUPFAM" id="SSF52833">
    <property type="entry name" value="Thioredoxin-like"/>
    <property type="match status" value="1"/>
</dbReference>
<evidence type="ECO:0000256" key="1">
    <source>
        <dbReference type="ARBA" id="ARBA00004418"/>
    </source>
</evidence>
<dbReference type="InterPro" id="IPR033954">
    <property type="entry name" value="DiS-bond_Isoase_DsbC/G"/>
</dbReference>
<dbReference type="InterPro" id="IPR036249">
    <property type="entry name" value="Thioredoxin-like_sf"/>
</dbReference>
<name>A0A1W1X7I3_9BACT</name>
<dbReference type="InterPro" id="IPR009094">
    <property type="entry name" value="DiS-bond_isomerase_DsbC/G_N_sf"/>
</dbReference>
<dbReference type="EMBL" id="FWXF01000002">
    <property type="protein sequence ID" value="SMC19481.1"/>
    <property type="molecule type" value="Genomic_DNA"/>
</dbReference>
<dbReference type="Pfam" id="PF13098">
    <property type="entry name" value="Thioredoxin_2"/>
    <property type="match status" value="1"/>
</dbReference>
<evidence type="ECO:0000313" key="10">
    <source>
        <dbReference type="EMBL" id="SMC19481.1"/>
    </source>
</evidence>
<dbReference type="GO" id="GO:0042597">
    <property type="term" value="C:periplasmic space"/>
    <property type="evidence" value="ECO:0007669"/>
    <property type="project" value="UniProtKB-SubCell"/>
</dbReference>
<proteinExistence type="inferred from homology"/>
<feature type="domain" description="Disulphide bond isomerase DsbC/G N-terminal" evidence="8">
    <location>
        <begin position="35"/>
        <end position="104"/>
    </location>
</feature>
<keyword evidence="6" id="KW-0676">Redox-active center</keyword>
<evidence type="ECO:0000313" key="11">
    <source>
        <dbReference type="Proteomes" id="UP000192783"/>
    </source>
</evidence>
<accession>A0A1W1X7I3</accession>
<dbReference type="Pfam" id="PF10411">
    <property type="entry name" value="DsbC_N"/>
    <property type="match status" value="1"/>
</dbReference>
<evidence type="ECO:0000256" key="2">
    <source>
        <dbReference type="ARBA" id="ARBA00009813"/>
    </source>
</evidence>
<comment type="similarity">
    <text evidence="2">Belongs to the thioredoxin family. DsbC subfamily.</text>
</comment>
<reference evidence="10 11" key="1">
    <citation type="submission" date="2017-04" db="EMBL/GenBank/DDBJ databases">
        <authorList>
            <person name="Afonso C.L."/>
            <person name="Miller P.J."/>
            <person name="Scott M.A."/>
            <person name="Spackman E."/>
            <person name="Goraichik I."/>
            <person name="Dimitrov K.M."/>
            <person name="Suarez D.L."/>
            <person name="Swayne D.E."/>
        </authorList>
    </citation>
    <scope>NUCLEOTIDE SEQUENCE [LARGE SCALE GENOMIC DNA]</scope>
    <source>
        <strain evidence="10 11">DSM 13146</strain>
    </source>
</reference>
<sequence>MSIRKHTFALAIAAALLLTLIAIPQAHCEDLPETCPKVSTVQEILTKTFSRSMTVKAVLPMKTLQLCEAHVVFNGRNQIVYMDKTGRHLILGQIVDTATRRNLTRESLNQLNRFSKEDMKELDSLVAFSVGPEDAKHSVFMVTDPQCPFCKKAEGAVEELAKEGLVRTRFLLFPLPNHKGAKETCISILCDQKGFQEFKNGYQSDNQCKEGREQIERSLRSLKSHGISGTPTYIFPDGSFHAGVLSRKALLKRLEKE</sequence>
<feature type="domain" description="Thioredoxin-like fold" evidence="9">
    <location>
        <begin position="134"/>
        <end position="253"/>
    </location>
</feature>
<dbReference type="OrthoDB" id="9800545at2"/>
<evidence type="ECO:0000256" key="6">
    <source>
        <dbReference type="ARBA" id="ARBA00023284"/>
    </source>
</evidence>
<dbReference type="PANTHER" id="PTHR35272:SF3">
    <property type="entry name" value="THIOL:DISULFIDE INTERCHANGE PROTEIN DSBC"/>
    <property type="match status" value="1"/>
</dbReference>
<evidence type="ECO:0000256" key="3">
    <source>
        <dbReference type="ARBA" id="ARBA00022729"/>
    </source>
</evidence>
<organism evidence="10 11">
    <name type="scientific">Desulfacinum hydrothermale DSM 13146</name>
    <dbReference type="NCBI Taxonomy" id="1121390"/>
    <lineage>
        <taxon>Bacteria</taxon>
        <taxon>Pseudomonadati</taxon>
        <taxon>Thermodesulfobacteriota</taxon>
        <taxon>Syntrophobacteria</taxon>
        <taxon>Syntrophobacterales</taxon>
        <taxon>Syntrophobacteraceae</taxon>
        <taxon>Desulfacinum</taxon>
    </lineage>
</organism>
<keyword evidence="5" id="KW-1015">Disulfide bond</keyword>